<dbReference type="GO" id="GO:0006888">
    <property type="term" value="P:endoplasmic reticulum to Golgi vesicle-mediated transport"/>
    <property type="evidence" value="ECO:0007669"/>
    <property type="project" value="TreeGrafter"/>
</dbReference>
<keyword evidence="5" id="KW-0812">Transmembrane</keyword>
<dbReference type="GO" id="GO:0000139">
    <property type="term" value="C:Golgi membrane"/>
    <property type="evidence" value="ECO:0007669"/>
    <property type="project" value="TreeGrafter"/>
</dbReference>
<dbReference type="FunFam" id="3.90.470.20:FF:000003">
    <property type="entry name" value="L-aminoadipate-semialdehyde dehydrogenase-phosphopantetheinyl transferase"/>
    <property type="match status" value="1"/>
</dbReference>
<dbReference type="InterPro" id="IPR051136">
    <property type="entry name" value="Intracellular_Lectin-GPT"/>
</dbReference>
<evidence type="ECO:0000256" key="8">
    <source>
        <dbReference type="ARBA" id="ARBA00023136"/>
    </source>
</evidence>
<comment type="similarity">
    <text evidence="2">Belongs to the P-Pant transferase superfamily. AcpS family.</text>
</comment>
<keyword evidence="8" id="KW-0472">Membrane</keyword>
<dbReference type="Gene3D" id="3.90.470.20">
    <property type="entry name" value="4'-phosphopantetheinyl transferase domain"/>
    <property type="match status" value="1"/>
</dbReference>
<evidence type="ECO:0000256" key="6">
    <source>
        <dbReference type="ARBA" id="ARBA00022729"/>
    </source>
</evidence>
<dbReference type="GO" id="GO:0005537">
    <property type="term" value="F:D-mannose binding"/>
    <property type="evidence" value="ECO:0007669"/>
    <property type="project" value="TreeGrafter"/>
</dbReference>
<comment type="catalytic activity">
    <reaction evidence="11">
        <text>apo-[ACP] + CoA = holo-[ACP] + adenosine 3',5'-bisphosphate + H(+)</text>
        <dbReference type="Rhea" id="RHEA:12068"/>
        <dbReference type="Rhea" id="RHEA-COMP:9685"/>
        <dbReference type="Rhea" id="RHEA-COMP:9690"/>
        <dbReference type="ChEBI" id="CHEBI:15378"/>
        <dbReference type="ChEBI" id="CHEBI:29999"/>
        <dbReference type="ChEBI" id="CHEBI:57287"/>
        <dbReference type="ChEBI" id="CHEBI:58343"/>
        <dbReference type="ChEBI" id="CHEBI:64479"/>
        <dbReference type="EC" id="2.7.8.7"/>
    </reaction>
    <physiologicalReaction direction="left-to-right" evidence="11">
        <dbReference type="Rhea" id="RHEA:12069"/>
    </physiologicalReaction>
</comment>
<dbReference type="Proteomes" id="UP000095283">
    <property type="component" value="Unplaced"/>
</dbReference>
<evidence type="ECO:0000256" key="1">
    <source>
        <dbReference type="ARBA" id="ARBA00004479"/>
    </source>
</evidence>
<keyword evidence="7" id="KW-1133">Transmembrane helix</keyword>
<dbReference type="PANTHER" id="PTHR12223">
    <property type="entry name" value="VESICULAR MANNOSE-BINDING LECTIN"/>
    <property type="match status" value="1"/>
</dbReference>
<organism evidence="14 15">
    <name type="scientific">Heterorhabditis bacteriophora</name>
    <name type="common">Entomopathogenic nematode worm</name>
    <dbReference type="NCBI Taxonomy" id="37862"/>
    <lineage>
        <taxon>Eukaryota</taxon>
        <taxon>Metazoa</taxon>
        <taxon>Ecdysozoa</taxon>
        <taxon>Nematoda</taxon>
        <taxon>Chromadorea</taxon>
        <taxon>Rhabditida</taxon>
        <taxon>Rhabditina</taxon>
        <taxon>Rhabditomorpha</taxon>
        <taxon>Strongyloidea</taxon>
        <taxon>Heterorhabditidae</taxon>
        <taxon>Heterorhabditis</taxon>
    </lineage>
</organism>
<dbReference type="GO" id="GO:0005789">
    <property type="term" value="C:endoplasmic reticulum membrane"/>
    <property type="evidence" value="ECO:0007669"/>
    <property type="project" value="TreeGrafter"/>
</dbReference>
<dbReference type="InterPro" id="IPR037143">
    <property type="entry name" value="4-PPantetheinyl_Trfase_dom_sf"/>
</dbReference>
<dbReference type="InterPro" id="IPR055066">
    <property type="entry name" value="AASDHPPT_N"/>
</dbReference>
<keyword evidence="4" id="KW-0808">Transferase</keyword>
<name>A0A1I7WUI5_HETBA</name>
<evidence type="ECO:0000313" key="15">
    <source>
        <dbReference type="WBParaSite" id="Hba_08794"/>
    </source>
</evidence>
<dbReference type="Gene3D" id="2.60.120.200">
    <property type="match status" value="1"/>
</dbReference>
<evidence type="ECO:0000256" key="10">
    <source>
        <dbReference type="ARBA" id="ARBA00033443"/>
    </source>
</evidence>
<keyword evidence="6" id="KW-0732">Signal</keyword>
<dbReference type="PROSITE" id="PS51328">
    <property type="entry name" value="L_LECTIN_LIKE"/>
    <property type="match status" value="1"/>
</dbReference>
<evidence type="ECO:0000256" key="9">
    <source>
        <dbReference type="ARBA" id="ARBA00030484"/>
    </source>
</evidence>
<protein>
    <recommendedName>
        <fullName evidence="3">L-aminoadipate-semialdehyde dehydrogenase-phosphopantetheinyl transferase</fullName>
    </recommendedName>
    <alternativeName>
        <fullName evidence="9">4'-phosphopantetheinyl transferase</fullName>
    </alternativeName>
    <alternativeName>
        <fullName evidence="10">Alpha-aminoadipic semialdehyde dehydrogenase-phosphopantetheinyl transferase</fullName>
    </alternativeName>
</protein>
<evidence type="ECO:0000256" key="7">
    <source>
        <dbReference type="ARBA" id="ARBA00022989"/>
    </source>
</evidence>
<accession>A0A1I7WUI5</accession>
<comment type="catalytic activity">
    <reaction evidence="12">
        <text>apo-[ACP] + acetyl-CoA = acetyl-[ACP] + adenosine 3',5'-bisphosphate + H(+)</text>
        <dbReference type="Rhea" id="RHEA:46564"/>
        <dbReference type="Rhea" id="RHEA-COMP:9621"/>
        <dbReference type="Rhea" id="RHEA-COMP:9690"/>
        <dbReference type="ChEBI" id="CHEBI:15378"/>
        <dbReference type="ChEBI" id="CHEBI:29999"/>
        <dbReference type="ChEBI" id="CHEBI:57288"/>
        <dbReference type="ChEBI" id="CHEBI:58343"/>
        <dbReference type="ChEBI" id="CHEBI:78446"/>
    </reaction>
    <physiologicalReaction direction="left-to-right" evidence="12">
        <dbReference type="Rhea" id="RHEA:46565"/>
    </physiologicalReaction>
</comment>
<dbReference type="Pfam" id="PF01648">
    <property type="entry name" value="ACPS"/>
    <property type="match status" value="1"/>
</dbReference>
<proteinExistence type="inferred from homology"/>
<comment type="subcellular location">
    <subcellularLocation>
        <location evidence="1">Membrane</location>
        <topology evidence="1">Single-pass type I membrane protein</topology>
    </subcellularLocation>
</comment>
<dbReference type="GO" id="GO:0005793">
    <property type="term" value="C:endoplasmic reticulum-Golgi intermediate compartment"/>
    <property type="evidence" value="ECO:0007669"/>
    <property type="project" value="TreeGrafter"/>
</dbReference>
<evidence type="ECO:0000256" key="2">
    <source>
        <dbReference type="ARBA" id="ARBA00006195"/>
    </source>
</evidence>
<dbReference type="InterPro" id="IPR013320">
    <property type="entry name" value="ConA-like_dom_sf"/>
</dbReference>
<dbReference type="InterPro" id="IPR005052">
    <property type="entry name" value="Lectin_leg"/>
</dbReference>
<evidence type="ECO:0000256" key="5">
    <source>
        <dbReference type="ARBA" id="ARBA00022692"/>
    </source>
</evidence>
<dbReference type="AlphaFoldDB" id="A0A1I7WUI5"/>
<reference evidence="15" key="1">
    <citation type="submission" date="2016-11" db="UniProtKB">
        <authorList>
            <consortium name="WormBaseParasite"/>
        </authorList>
    </citation>
    <scope>IDENTIFICATION</scope>
</reference>
<evidence type="ECO:0000256" key="3">
    <source>
        <dbReference type="ARBA" id="ARBA00016301"/>
    </source>
</evidence>
<dbReference type="PANTHER" id="PTHR12223:SF45">
    <property type="entry name" value="RE50040P"/>
    <property type="match status" value="1"/>
</dbReference>
<dbReference type="Pfam" id="PF22624">
    <property type="entry name" value="AASDHPPT_N"/>
    <property type="match status" value="1"/>
</dbReference>
<evidence type="ECO:0000313" key="14">
    <source>
        <dbReference type="Proteomes" id="UP000095283"/>
    </source>
</evidence>
<evidence type="ECO:0000259" key="13">
    <source>
        <dbReference type="PROSITE" id="PS51328"/>
    </source>
</evidence>
<evidence type="ECO:0000256" key="11">
    <source>
        <dbReference type="ARBA" id="ARBA00048641"/>
    </source>
</evidence>
<dbReference type="SUPFAM" id="SSF56214">
    <property type="entry name" value="4'-phosphopantetheinyl transferase"/>
    <property type="match status" value="2"/>
</dbReference>
<dbReference type="GO" id="GO:0000287">
    <property type="term" value="F:magnesium ion binding"/>
    <property type="evidence" value="ECO:0007669"/>
    <property type="project" value="InterPro"/>
</dbReference>
<dbReference type="GO" id="GO:0030134">
    <property type="term" value="C:COPII-coated ER to Golgi transport vesicle"/>
    <property type="evidence" value="ECO:0007669"/>
    <property type="project" value="TreeGrafter"/>
</dbReference>
<dbReference type="GO" id="GO:0008897">
    <property type="term" value="F:holo-[acyl-carrier-protein] synthase activity"/>
    <property type="evidence" value="ECO:0007669"/>
    <property type="project" value="UniProtKB-EC"/>
</dbReference>
<dbReference type="WBParaSite" id="Hba_08794">
    <property type="protein sequence ID" value="Hba_08794"/>
    <property type="gene ID" value="Hba_08794"/>
</dbReference>
<feature type="domain" description="L-type lectin-like" evidence="13">
    <location>
        <begin position="1"/>
        <end position="174"/>
    </location>
</feature>
<sequence>MAIWYVSEPNQMGPVFGGKDYFRGLAVFLDTYSNHNGPHSHGHPFISAMVSDGSLHYDHDKDGTHTQLGGEHTGIIYEHILTSVKEMQSYLFKYFYVIGCEAKFRNREHETQLLIRYVVVVFLIFTDISDKKEWKLCMSVNNVQLPTGYYFGMSAATGDLSDAHDIIAVKMFEQEFAHVERDGEISARTYKNWMQTKQIPVISFENLFEKLYRKAVQCITAEDYSAVPQKQHRWDPTIIIMVYSEMIMVISTIETVIDESHIQILNFKEDALACILGRLLLRYAVHKFSGSEWKDIEFKRTEKGKPYLVTPSESKIGLNVSHQGDYVGFASSCSSKVGIDLMRLDKERNNKTADEYINSMAKSASTEELRMMRSQPTEAMKMTMFYRYWCLKEAILKATGEGILDDLSRIDFRVDTNDRYRPGMLTNLFLYQTCPSLNVVKKIFHRQLFITTFVDLPTYGVAQHSVHVTVFRSLVFGGVRSSHPIDRICRYNLGAFSALPT</sequence>
<keyword evidence="14" id="KW-1185">Reference proteome</keyword>
<dbReference type="Pfam" id="PF03388">
    <property type="entry name" value="Lectin_leg-like"/>
    <property type="match status" value="1"/>
</dbReference>
<evidence type="ECO:0000256" key="12">
    <source>
        <dbReference type="ARBA" id="ARBA00048794"/>
    </source>
</evidence>
<dbReference type="InterPro" id="IPR008278">
    <property type="entry name" value="4-PPantetheinyl_Trfase_dom"/>
</dbReference>
<dbReference type="SUPFAM" id="SSF49899">
    <property type="entry name" value="Concanavalin A-like lectins/glucanases"/>
    <property type="match status" value="1"/>
</dbReference>
<evidence type="ECO:0000256" key="4">
    <source>
        <dbReference type="ARBA" id="ARBA00022679"/>
    </source>
</evidence>